<evidence type="ECO:0000256" key="12">
    <source>
        <dbReference type="SAM" id="Phobius"/>
    </source>
</evidence>
<reference evidence="15" key="1">
    <citation type="submission" date="2013-11" db="EMBL/GenBank/DDBJ databases">
        <title>The genomic landscape of the Guanapo guppy.</title>
        <authorList>
            <person name="Kuenstner A."/>
            <person name="Dreyer C."/>
        </authorList>
    </citation>
    <scope>NUCLEOTIDE SEQUENCE</scope>
    <source>
        <strain evidence="15">Guanapo</strain>
    </source>
</reference>
<dbReference type="GO" id="GO:0016020">
    <property type="term" value="C:membrane"/>
    <property type="evidence" value="ECO:0007669"/>
    <property type="project" value="UniProtKB-SubCell"/>
</dbReference>
<evidence type="ECO:0000256" key="11">
    <source>
        <dbReference type="ARBA" id="ARBA00023136"/>
    </source>
</evidence>
<dbReference type="EC" id="2.3.2.27" evidence="3"/>
<dbReference type="PANTHER" id="PTHR12183:SF36">
    <property type="entry name" value="RING-TYPE E3 UBIQUITIN TRANSFERASE"/>
    <property type="match status" value="1"/>
</dbReference>
<keyword evidence="8" id="KW-0833">Ubl conjugation pathway</keyword>
<name>A0A3P9QDM7_POERE</name>
<dbReference type="Pfam" id="PF12483">
    <property type="entry name" value="GIDE"/>
    <property type="match status" value="1"/>
</dbReference>
<accession>A0A3P9QDM7</accession>
<keyword evidence="5 12" id="KW-0812">Transmembrane</keyword>
<sequence>MGDSSPHPLVLIGMGTSIAFSGLFYNLYRGKKEEIKLLKKIPVFKPDDHLLKVLNASSHKRLQYVAVEGRNLSLLLLLFYFFFLQCEVFEDFQFSVCLCEGVVQADGEVLQSKFVPRCHGVIQKVVVEEHWKYWSHVTRTWNSRTINKNETNNSVPFSLVQPGSYIADVHVKVQNPLEASGCYMERVYSKVRRSQEGLAEMVAQGLSGEKPAAMVESEQMLRVGSSLTGFGEVVLEGGRVVSLRAPQDGRSYILLPSDYRSFMDRHEASASMWKTLTAVTGLTAASLFAAVLYKAFGKPDDRSR</sequence>
<dbReference type="Proteomes" id="UP000242638">
    <property type="component" value="Unassembled WGS sequence"/>
</dbReference>
<dbReference type="AlphaFoldDB" id="A0A3P9QDM7"/>
<proteinExistence type="predicted"/>
<evidence type="ECO:0000313" key="15">
    <source>
        <dbReference type="Proteomes" id="UP000242638"/>
    </source>
</evidence>
<dbReference type="STRING" id="8081.ENSPREP00000032139"/>
<evidence type="ECO:0000256" key="1">
    <source>
        <dbReference type="ARBA" id="ARBA00000900"/>
    </source>
</evidence>
<dbReference type="Ensembl" id="ENSPRET00000032502.1">
    <property type="protein sequence ID" value="ENSPREP00000032139.1"/>
    <property type="gene ID" value="ENSPREG00000021783.1"/>
</dbReference>
<comment type="catalytic activity">
    <reaction evidence="1">
        <text>S-ubiquitinyl-[E2 ubiquitin-conjugating enzyme]-L-cysteine + [acceptor protein]-L-lysine = [E2 ubiquitin-conjugating enzyme]-L-cysteine + N(6)-ubiquitinyl-[acceptor protein]-L-lysine.</text>
        <dbReference type="EC" id="2.3.2.27"/>
    </reaction>
</comment>
<feature type="transmembrane region" description="Helical" evidence="12">
    <location>
        <begin position="272"/>
        <end position="296"/>
    </location>
</feature>
<keyword evidence="10 12" id="KW-1133">Transmembrane helix</keyword>
<evidence type="ECO:0000256" key="2">
    <source>
        <dbReference type="ARBA" id="ARBA00004141"/>
    </source>
</evidence>
<dbReference type="GO" id="GO:0061630">
    <property type="term" value="F:ubiquitin protein ligase activity"/>
    <property type="evidence" value="ECO:0007669"/>
    <property type="project" value="UniProtKB-EC"/>
</dbReference>
<evidence type="ECO:0000259" key="13">
    <source>
        <dbReference type="Pfam" id="PF12483"/>
    </source>
</evidence>
<keyword evidence="9" id="KW-0862">Zinc</keyword>
<keyword evidence="6" id="KW-0479">Metal-binding</keyword>
<evidence type="ECO:0000256" key="9">
    <source>
        <dbReference type="ARBA" id="ARBA00022833"/>
    </source>
</evidence>
<reference evidence="14" key="2">
    <citation type="submission" date="2025-08" db="UniProtKB">
        <authorList>
            <consortium name="Ensembl"/>
        </authorList>
    </citation>
    <scope>IDENTIFICATION</scope>
    <source>
        <strain evidence="14">Guanapo</strain>
    </source>
</reference>
<comment type="subcellular location">
    <subcellularLocation>
        <location evidence="2">Membrane</location>
        <topology evidence="2">Multi-pass membrane protein</topology>
    </subcellularLocation>
</comment>
<evidence type="ECO:0000256" key="5">
    <source>
        <dbReference type="ARBA" id="ARBA00022692"/>
    </source>
</evidence>
<dbReference type="GO" id="GO:0016567">
    <property type="term" value="P:protein ubiquitination"/>
    <property type="evidence" value="ECO:0007669"/>
    <property type="project" value="InterPro"/>
</dbReference>
<dbReference type="InterPro" id="IPR051652">
    <property type="entry name" value="MDM2_MDM4_MUL1"/>
</dbReference>
<organism evidence="14 15">
    <name type="scientific">Poecilia reticulata</name>
    <name type="common">Guppy</name>
    <name type="synonym">Acanthophacelus reticulatus</name>
    <dbReference type="NCBI Taxonomy" id="8081"/>
    <lineage>
        <taxon>Eukaryota</taxon>
        <taxon>Metazoa</taxon>
        <taxon>Chordata</taxon>
        <taxon>Craniata</taxon>
        <taxon>Vertebrata</taxon>
        <taxon>Euteleostomi</taxon>
        <taxon>Actinopterygii</taxon>
        <taxon>Neopterygii</taxon>
        <taxon>Teleostei</taxon>
        <taxon>Neoteleostei</taxon>
        <taxon>Acanthomorphata</taxon>
        <taxon>Ovalentaria</taxon>
        <taxon>Atherinomorphae</taxon>
        <taxon>Cyprinodontiformes</taxon>
        <taxon>Poeciliidae</taxon>
        <taxon>Poeciliinae</taxon>
        <taxon>Poecilia</taxon>
    </lineage>
</organism>
<evidence type="ECO:0000256" key="7">
    <source>
        <dbReference type="ARBA" id="ARBA00022771"/>
    </source>
</evidence>
<dbReference type="Bgee" id="ENSPREG00000021783">
    <property type="expression patterns" value="Expressed in caudal fin and 1 other cell type or tissue"/>
</dbReference>
<evidence type="ECO:0000256" key="3">
    <source>
        <dbReference type="ARBA" id="ARBA00012483"/>
    </source>
</evidence>
<evidence type="ECO:0000256" key="6">
    <source>
        <dbReference type="ARBA" id="ARBA00022723"/>
    </source>
</evidence>
<dbReference type="InterPro" id="IPR022170">
    <property type="entry name" value="MUL1-like"/>
</dbReference>
<evidence type="ECO:0000256" key="8">
    <source>
        <dbReference type="ARBA" id="ARBA00022786"/>
    </source>
</evidence>
<dbReference type="OMA" id="TWNSRTM"/>
<dbReference type="GeneTree" id="ENSGT01060000249153"/>
<dbReference type="GO" id="GO:0008270">
    <property type="term" value="F:zinc ion binding"/>
    <property type="evidence" value="ECO:0007669"/>
    <property type="project" value="UniProtKB-KW"/>
</dbReference>
<evidence type="ECO:0000256" key="4">
    <source>
        <dbReference type="ARBA" id="ARBA00022679"/>
    </source>
</evidence>
<keyword evidence="11 12" id="KW-0472">Membrane</keyword>
<feature type="domain" description="E3 Ubiquitin ligase MUL1-like" evidence="13">
    <location>
        <begin position="134"/>
        <end position="284"/>
    </location>
</feature>
<evidence type="ECO:0000256" key="10">
    <source>
        <dbReference type="ARBA" id="ARBA00022989"/>
    </source>
</evidence>
<keyword evidence="15" id="KW-1185">Reference proteome</keyword>
<evidence type="ECO:0000313" key="14">
    <source>
        <dbReference type="Ensembl" id="ENSPREP00000032139.1"/>
    </source>
</evidence>
<feature type="transmembrane region" description="Helical" evidence="12">
    <location>
        <begin position="6"/>
        <end position="28"/>
    </location>
</feature>
<reference evidence="14" key="3">
    <citation type="submission" date="2025-09" db="UniProtKB">
        <authorList>
            <consortium name="Ensembl"/>
        </authorList>
    </citation>
    <scope>IDENTIFICATION</scope>
    <source>
        <strain evidence="14">Guanapo</strain>
    </source>
</reference>
<dbReference type="PANTHER" id="PTHR12183">
    <property type="entry name" value="MITOCHONDRIAL UBIQUITIN LIGASE ACTIVATOR OF NFKB 1"/>
    <property type="match status" value="1"/>
</dbReference>
<protein>
    <recommendedName>
        <fullName evidence="3">RING-type E3 ubiquitin transferase</fullName>
        <ecNumber evidence="3">2.3.2.27</ecNumber>
    </recommendedName>
</protein>
<keyword evidence="7" id="KW-0863">Zinc-finger</keyword>
<keyword evidence="4" id="KW-0808">Transferase</keyword>